<comment type="similarity">
    <text evidence="1">Belongs to the oxygen-dependent FAD-linked oxidoreductase family.</text>
</comment>
<dbReference type="Pfam" id="PF08031">
    <property type="entry name" value="BBE"/>
    <property type="match status" value="1"/>
</dbReference>
<evidence type="ECO:0000313" key="7">
    <source>
        <dbReference type="Proteomes" id="UP000283895"/>
    </source>
</evidence>
<dbReference type="PANTHER" id="PTHR42973">
    <property type="entry name" value="BINDING OXIDOREDUCTASE, PUTATIVE (AFU_ORTHOLOGUE AFUA_1G17690)-RELATED"/>
    <property type="match status" value="1"/>
</dbReference>
<dbReference type="InterPro" id="IPR016166">
    <property type="entry name" value="FAD-bd_PCMH"/>
</dbReference>
<protein>
    <recommendedName>
        <fullName evidence="5">FAD-binding PCMH-type domain-containing protein</fullName>
    </recommendedName>
</protein>
<dbReference type="Proteomes" id="UP000283895">
    <property type="component" value="Unassembled WGS sequence"/>
</dbReference>
<dbReference type="Pfam" id="PF01565">
    <property type="entry name" value="FAD_binding_4"/>
    <property type="match status" value="1"/>
</dbReference>
<feature type="domain" description="FAD-binding PCMH-type" evidence="5">
    <location>
        <begin position="43"/>
        <end position="224"/>
    </location>
</feature>
<name>A0A423X3K7_9PEZI</name>
<dbReference type="InterPro" id="IPR012951">
    <property type="entry name" value="BBE"/>
</dbReference>
<keyword evidence="2" id="KW-0285">Flavoprotein</keyword>
<dbReference type="Gene3D" id="3.40.462.20">
    <property type="match status" value="1"/>
</dbReference>
<dbReference type="AlphaFoldDB" id="A0A423X3K7"/>
<keyword evidence="4" id="KW-0560">Oxidoreductase</keyword>
<dbReference type="GO" id="GO:0071949">
    <property type="term" value="F:FAD binding"/>
    <property type="evidence" value="ECO:0007669"/>
    <property type="project" value="InterPro"/>
</dbReference>
<dbReference type="OrthoDB" id="2151789at2759"/>
<dbReference type="InterPro" id="IPR006094">
    <property type="entry name" value="Oxid_FAD_bind_N"/>
</dbReference>
<keyword evidence="3" id="KW-0274">FAD</keyword>
<evidence type="ECO:0000256" key="1">
    <source>
        <dbReference type="ARBA" id="ARBA00005466"/>
    </source>
</evidence>
<dbReference type="InterPro" id="IPR050416">
    <property type="entry name" value="FAD-linked_Oxidoreductase"/>
</dbReference>
<evidence type="ECO:0000256" key="2">
    <source>
        <dbReference type="ARBA" id="ARBA00022630"/>
    </source>
</evidence>
<dbReference type="PROSITE" id="PS51387">
    <property type="entry name" value="FAD_PCMH"/>
    <property type="match status" value="1"/>
</dbReference>
<organism evidence="6 7">
    <name type="scientific">Cytospora schulzeri</name>
    <dbReference type="NCBI Taxonomy" id="448051"/>
    <lineage>
        <taxon>Eukaryota</taxon>
        <taxon>Fungi</taxon>
        <taxon>Dikarya</taxon>
        <taxon>Ascomycota</taxon>
        <taxon>Pezizomycotina</taxon>
        <taxon>Sordariomycetes</taxon>
        <taxon>Sordariomycetidae</taxon>
        <taxon>Diaporthales</taxon>
        <taxon>Cytosporaceae</taxon>
        <taxon>Cytospora</taxon>
    </lineage>
</organism>
<evidence type="ECO:0000256" key="3">
    <source>
        <dbReference type="ARBA" id="ARBA00022827"/>
    </source>
</evidence>
<dbReference type="InterPro" id="IPR016167">
    <property type="entry name" value="FAD-bd_PCMH_sub1"/>
</dbReference>
<dbReference type="GO" id="GO:0016491">
    <property type="term" value="F:oxidoreductase activity"/>
    <property type="evidence" value="ECO:0007669"/>
    <property type="project" value="UniProtKB-KW"/>
</dbReference>
<dbReference type="Gene3D" id="3.30.465.10">
    <property type="match status" value="1"/>
</dbReference>
<accession>A0A423X3K7</accession>
<sequence length="489" mass="53061">MGSAIEMESAIEGLLRQTGAEVLRPCDPGYTLRQDSYFSTTATELHPSYIVRPHCASEVSRTIQILVSGGHVFALRSGGHGTSLGASNIEGGITLDLGLLDWTAVVENSQGADEGGESAALVDIGPGARWRDVYAALDKYDLMVAGGREGSVGVGGLLLGGGISFLSGSRGFACDNVAAFEVVLADGRIVQASKSMHADLFWALKGGGNNFGIVTNIRMQAVRSRPVWGGLTVMSPETIPRAAEALVDFTSRVNEDGDSNLMCIVEYRPETKHVALRAYLVQTAGVENAPAYSRWLQLPTTHKFFGKYSFAQASGNRTMPDGYHNTWFTATFKNDARIVSKAASLHQELIDTLKTSIVPDGDFVSLCLLQPLPKAIVQLGDNPMGLSRQSVDGLLVMTTVMVRTAEQKTAAYPKCKEFFTTLREFARSTDEDLNLDWEYINYADETQDPLGSYGAENVKKLKEVSERYDPEQVFQKLCRGGFKLTPTSK</sequence>
<comment type="caution">
    <text evidence="6">The sequence shown here is derived from an EMBL/GenBank/DDBJ whole genome shotgun (WGS) entry which is preliminary data.</text>
</comment>
<dbReference type="Gene3D" id="3.30.43.10">
    <property type="entry name" value="Uridine Diphospho-n-acetylenolpyruvylglucosamine Reductase, domain 2"/>
    <property type="match status" value="1"/>
</dbReference>
<keyword evidence="7" id="KW-1185">Reference proteome</keyword>
<dbReference type="EMBL" id="LKEA01000003">
    <property type="protein sequence ID" value="ROW10352.1"/>
    <property type="molecule type" value="Genomic_DNA"/>
</dbReference>
<evidence type="ECO:0000313" key="6">
    <source>
        <dbReference type="EMBL" id="ROW10352.1"/>
    </source>
</evidence>
<proteinExistence type="inferred from homology"/>
<evidence type="ECO:0000259" key="5">
    <source>
        <dbReference type="PROSITE" id="PS51387"/>
    </source>
</evidence>
<dbReference type="InterPro" id="IPR036318">
    <property type="entry name" value="FAD-bd_PCMH-like_sf"/>
</dbReference>
<reference evidence="6 7" key="1">
    <citation type="submission" date="2015-09" db="EMBL/GenBank/DDBJ databases">
        <title>Host preference determinants of Valsa canker pathogens revealed by comparative genomics.</title>
        <authorList>
            <person name="Yin Z."/>
            <person name="Huang L."/>
        </authorList>
    </citation>
    <scope>NUCLEOTIDE SEQUENCE [LARGE SCALE GENOMIC DNA]</scope>
    <source>
        <strain evidence="6 7">03-1</strain>
    </source>
</reference>
<dbReference type="PANTHER" id="PTHR42973:SF53">
    <property type="entry name" value="FAD-BINDING PCMH-TYPE DOMAIN-CONTAINING PROTEIN-RELATED"/>
    <property type="match status" value="1"/>
</dbReference>
<evidence type="ECO:0000256" key="4">
    <source>
        <dbReference type="ARBA" id="ARBA00023002"/>
    </source>
</evidence>
<dbReference type="STRING" id="356882.A0A423X3K7"/>
<gene>
    <name evidence="6" type="ORF">VMCG_01988</name>
</gene>
<dbReference type="InterPro" id="IPR016169">
    <property type="entry name" value="FAD-bd_PCMH_sub2"/>
</dbReference>
<dbReference type="SUPFAM" id="SSF56176">
    <property type="entry name" value="FAD-binding/transporter-associated domain-like"/>
    <property type="match status" value="1"/>
</dbReference>